<feature type="transmembrane region" description="Helical" evidence="1">
    <location>
        <begin position="230"/>
        <end position="251"/>
    </location>
</feature>
<dbReference type="Proteomes" id="UP000060487">
    <property type="component" value="Unassembled WGS sequence"/>
</dbReference>
<dbReference type="Gene3D" id="3.90.550.10">
    <property type="entry name" value="Spore Coat Polysaccharide Biosynthesis Protein SpsA, Chain A"/>
    <property type="match status" value="1"/>
</dbReference>
<sequence>MSYSIIIPVYNEEASLPALIEKIKVYPLEEGCEIILVNDGSTDGSSRILSDNSNIPNVKILSHTYNKGYGAAIKTGVRASFNDVVLLMDSDGQHNIDEIKKIINKMESADLVIGDRGQKNKALTIRNIGKWFLVNIAEILVGIDIPDINSGLRAFNKDKFFEFINLYPNGFSITTTMTLAFIKNGYDITYVPININKRTDGQSEVKFFQDGLKTLLLILRMIMTFNPLKIFMPFALIMFIVGGMYSLYHIIANISMPKMGIVFIISAINIFFFGLLADQLSMLRLESASQVNKDKNKESIQ</sequence>
<dbReference type="PANTHER" id="PTHR48090">
    <property type="entry name" value="UNDECAPRENYL-PHOSPHATE 4-DEOXY-4-FORMAMIDO-L-ARABINOSE TRANSFERASE-RELATED"/>
    <property type="match status" value="1"/>
</dbReference>
<protein>
    <submittedName>
        <fullName evidence="3">Glycosyl transferase</fullName>
        <ecNumber evidence="3">2.4.2.53</ecNumber>
    </submittedName>
</protein>
<evidence type="ECO:0000256" key="1">
    <source>
        <dbReference type="SAM" id="Phobius"/>
    </source>
</evidence>
<keyword evidence="1" id="KW-0812">Transmembrane</keyword>
<keyword evidence="3" id="KW-0808">Transferase</keyword>
<keyword evidence="4" id="KW-1185">Reference proteome</keyword>
<feature type="transmembrane region" description="Helical" evidence="1">
    <location>
        <begin position="257"/>
        <end position="277"/>
    </location>
</feature>
<keyword evidence="1" id="KW-0472">Membrane</keyword>
<dbReference type="CDD" id="cd04179">
    <property type="entry name" value="DPM_DPG-synthase_like"/>
    <property type="match status" value="1"/>
</dbReference>
<accession>A0ABR5SI14</accession>
<evidence type="ECO:0000313" key="4">
    <source>
        <dbReference type="Proteomes" id="UP000060487"/>
    </source>
</evidence>
<reference evidence="3 4" key="1">
    <citation type="submission" date="2015-11" db="EMBL/GenBank/DDBJ databases">
        <authorList>
            <person name="Lin W."/>
        </authorList>
    </citation>
    <scope>NUCLEOTIDE SEQUENCE [LARGE SCALE GENOMIC DNA]</scope>
    <source>
        <strain evidence="3 4">HCH-1</strain>
    </source>
</reference>
<dbReference type="EMBL" id="LNQR01000036">
    <property type="protein sequence ID" value="KWT90139.1"/>
    <property type="molecule type" value="Genomic_DNA"/>
</dbReference>
<organism evidence="3 4">
    <name type="scientific">Candidatus Magnetominusculus xianensis</name>
    <dbReference type="NCBI Taxonomy" id="1748249"/>
    <lineage>
        <taxon>Bacteria</taxon>
        <taxon>Pseudomonadati</taxon>
        <taxon>Nitrospirota</taxon>
        <taxon>Nitrospiria</taxon>
        <taxon>Nitrospirales</taxon>
        <taxon>Nitrospiraceae</taxon>
        <taxon>Candidatus Magnetominusculus</taxon>
    </lineage>
</organism>
<dbReference type="InterPro" id="IPR029044">
    <property type="entry name" value="Nucleotide-diphossugar_trans"/>
</dbReference>
<dbReference type="InterPro" id="IPR001173">
    <property type="entry name" value="Glyco_trans_2-like"/>
</dbReference>
<name>A0ABR5SI14_9BACT</name>
<keyword evidence="1" id="KW-1133">Transmembrane helix</keyword>
<evidence type="ECO:0000259" key="2">
    <source>
        <dbReference type="Pfam" id="PF00535"/>
    </source>
</evidence>
<dbReference type="Pfam" id="PF00535">
    <property type="entry name" value="Glycos_transf_2"/>
    <property type="match status" value="1"/>
</dbReference>
<proteinExistence type="predicted"/>
<evidence type="ECO:0000313" key="3">
    <source>
        <dbReference type="EMBL" id="KWT90139.1"/>
    </source>
</evidence>
<dbReference type="RefSeq" id="WP_085051790.1">
    <property type="nucleotide sequence ID" value="NZ_LNQR01000036.1"/>
</dbReference>
<comment type="caution">
    <text evidence="3">The sequence shown here is derived from an EMBL/GenBank/DDBJ whole genome shotgun (WGS) entry which is preliminary data.</text>
</comment>
<dbReference type="GO" id="GO:0099621">
    <property type="term" value="F:undecaprenyl-phosphate 4-deoxy-4-formamido-L-arabinose transferase activity"/>
    <property type="evidence" value="ECO:0007669"/>
    <property type="project" value="UniProtKB-EC"/>
</dbReference>
<keyword evidence="3" id="KW-0328">Glycosyltransferase</keyword>
<dbReference type="SUPFAM" id="SSF53448">
    <property type="entry name" value="Nucleotide-diphospho-sugar transferases"/>
    <property type="match status" value="1"/>
</dbReference>
<dbReference type="PANTHER" id="PTHR48090:SF7">
    <property type="entry name" value="RFBJ PROTEIN"/>
    <property type="match status" value="1"/>
</dbReference>
<dbReference type="EC" id="2.4.2.53" evidence="3"/>
<gene>
    <name evidence="3" type="ORF">ASN18_1145</name>
</gene>
<dbReference type="InterPro" id="IPR050256">
    <property type="entry name" value="Glycosyltransferase_2"/>
</dbReference>
<feature type="domain" description="Glycosyltransferase 2-like" evidence="2">
    <location>
        <begin position="4"/>
        <end position="130"/>
    </location>
</feature>